<keyword evidence="2" id="KW-1133">Transmembrane helix</keyword>
<dbReference type="InterPro" id="IPR002931">
    <property type="entry name" value="Transglutaminase-like"/>
</dbReference>
<gene>
    <name evidence="4" type="ORF">QNI14_05400</name>
</gene>
<keyword evidence="2" id="KW-0812">Transmembrane</keyword>
<feature type="transmembrane region" description="Helical" evidence="2">
    <location>
        <begin position="188"/>
        <end position="208"/>
    </location>
</feature>
<feature type="transmembrane region" description="Helical" evidence="2">
    <location>
        <begin position="234"/>
        <end position="255"/>
    </location>
</feature>
<evidence type="ECO:0000313" key="4">
    <source>
        <dbReference type="EMBL" id="MDJ1113880.1"/>
    </source>
</evidence>
<reference evidence="4 5" key="1">
    <citation type="submission" date="2023-05" db="EMBL/GenBank/DDBJ databases">
        <title>Microbacterium dauci sp.nov., Isolated from Carrot Rhizosphere Soil.</title>
        <authorList>
            <person name="Xiao Z."/>
            <person name="Zheng J."/>
        </authorList>
    </citation>
    <scope>NUCLEOTIDE SEQUENCE [LARGE SCALE GENOMIC DNA]</scope>
    <source>
        <strain evidence="4 5">LX3-4</strain>
    </source>
</reference>
<dbReference type="InterPro" id="IPR052901">
    <property type="entry name" value="Bact_TGase-like"/>
</dbReference>
<sequence length="774" mass="82400">MSRPLLDLRRAVFRAKPADLRRSVADVAAIILLVTVGIVGFAATFEGAQYLVAAIGALALGLALAFVGLRWRWGILSLTGATIALYFLFGGAFALPHTALLGVIPTLDTWQQLAIGVVTSWKDLLTTVPPVAADGGHLIVPFLMTLVATVIAGSLALRAKHAAWALLPLAVYLALEILLSTAQPAAPIVQGILFAVVAVVWLALRALWSPDRAAVEAAAGPGESASRAARTRRLVSGGIVLALAAGVGVAASATASPPVQRYILRDFVIPPFDIHDYASPLQAWRKYIRDFETDELFTVSGFPEDGRVRLATMDAYDGIVFNVADDGAGSSSAFTSVRSNMSPEAEGDRTTVRFEIADLEGVWLPSVGAAKEFIFDGDRASDLRRGAHFNDATGTAVSTAELQPGDAYTIDTVIPSIPEDEVIGDAPFAPLKMPKQEGIPQSLSELASDATEDAETPLERARALEGWLQTDGYFSHGLADDVYSPSGHGAARITQLLGGEQMVGDDEQYAVAMALMATQLGMPARVVMGWYPDEEERSGSVFTASGADLHAWVEIAFTGYGWVPFDPTPDEDNEPSEQNTQPRANPKPQVLQPPPPAQEPAELPPALAEDRGQDDDEEPGENWLLPILLWSGLGLGTLALLLSPLIVIGAIKAARRTKRRTADRTADRISGGWDELVDRATDYRVAVPAGATRAESAVVVGAAFEGERVGTLARRADADVYGPGDPSPEDVEAFWREVDEIVGGIAGGASFWKRLGARLSLRSLRRARSRKAAS</sequence>
<dbReference type="RefSeq" id="WP_283715380.1">
    <property type="nucleotide sequence ID" value="NZ_JASJND010000004.1"/>
</dbReference>
<evidence type="ECO:0000259" key="3">
    <source>
        <dbReference type="SMART" id="SM00460"/>
    </source>
</evidence>
<feature type="transmembrane region" description="Helical" evidence="2">
    <location>
        <begin position="50"/>
        <end position="71"/>
    </location>
</feature>
<protein>
    <submittedName>
        <fullName evidence="4">TransglutaminaseTgpA domain-containing protein</fullName>
    </submittedName>
</protein>
<dbReference type="Pfam" id="PF01841">
    <property type="entry name" value="Transglut_core"/>
    <property type="match status" value="1"/>
</dbReference>
<evidence type="ECO:0000256" key="1">
    <source>
        <dbReference type="SAM" id="MobiDB-lite"/>
    </source>
</evidence>
<dbReference type="SUPFAM" id="SSF54001">
    <property type="entry name" value="Cysteine proteinases"/>
    <property type="match status" value="1"/>
</dbReference>
<feature type="domain" description="Transglutaminase-like" evidence="3">
    <location>
        <begin position="498"/>
        <end position="569"/>
    </location>
</feature>
<proteinExistence type="predicted"/>
<feature type="transmembrane region" description="Helical" evidence="2">
    <location>
        <begin position="138"/>
        <end position="157"/>
    </location>
</feature>
<keyword evidence="5" id="KW-1185">Reference proteome</keyword>
<keyword evidence="2" id="KW-0472">Membrane</keyword>
<dbReference type="SMART" id="SM00460">
    <property type="entry name" value="TGc"/>
    <property type="match status" value="1"/>
</dbReference>
<feature type="transmembrane region" description="Helical" evidence="2">
    <location>
        <begin position="24"/>
        <end position="44"/>
    </location>
</feature>
<accession>A0ABT6ZDU4</accession>
<feature type="region of interest" description="Disordered" evidence="1">
    <location>
        <begin position="564"/>
        <end position="619"/>
    </location>
</feature>
<dbReference type="EMBL" id="JASJND010000004">
    <property type="protein sequence ID" value="MDJ1113880.1"/>
    <property type="molecule type" value="Genomic_DNA"/>
</dbReference>
<dbReference type="Proteomes" id="UP001321481">
    <property type="component" value="Unassembled WGS sequence"/>
</dbReference>
<feature type="transmembrane region" description="Helical" evidence="2">
    <location>
        <begin position="164"/>
        <end position="182"/>
    </location>
</feature>
<dbReference type="PANTHER" id="PTHR42736:SF1">
    <property type="entry name" value="PROTEIN-GLUTAMINE GAMMA-GLUTAMYLTRANSFERASE"/>
    <property type="match status" value="1"/>
</dbReference>
<feature type="transmembrane region" description="Helical" evidence="2">
    <location>
        <begin position="83"/>
        <end position="104"/>
    </location>
</feature>
<organism evidence="4 5">
    <name type="scientific">Microbacterium dauci</name>
    <dbReference type="NCBI Taxonomy" id="3048008"/>
    <lineage>
        <taxon>Bacteria</taxon>
        <taxon>Bacillati</taxon>
        <taxon>Actinomycetota</taxon>
        <taxon>Actinomycetes</taxon>
        <taxon>Micrococcales</taxon>
        <taxon>Microbacteriaceae</taxon>
        <taxon>Microbacterium</taxon>
    </lineage>
</organism>
<dbReference type="Gene3D" id="3.10.620.30">
    <property type="match status" value="1"/>
</dbReference>
<dbReference type="Pfam" id="PF11992">
    <property type="entry name" value="TgpA_N"/>
    <property type="match status" value="1"/>
</dbReference>
<evidence type="ECO:0000313" key="5">
    <source>
        <dbReference type="Proteomes" id="UP001321481"/>
    </source>
</evidence>
<dbReference type="InterPro" id="IPR038765">
    <property type="entry name" value="Papain-like_cys_pep_sf"/>
</dbReference>
<dbReference type="PANTHER" id="PTHR42736">
    <property type="entry name" value="PROTEIN-GLUTAMINE GAMMA-GLUTAMYLTRANSFERASE"/>
    <property type="match status" value="1"/>
</dbReference>
<evidence type="ECO:0000256" key="2">
    <source>
        <dbReference type="SAM" id="Phobius"/>
    </source>
</evidence>
<feature type="transmembrane region" description="Helical" evidence="2">
    <location>
        <begin position="623"/>
        <end position="651"/>
    </location>
</feature>
<name>A0ABT6ZDU4_9MICO</name>
<comment type="caution">
    <text evidence="4">The sequence shown here is derived from an EMBL/GenBank/DDBJ whole genome shotgun (WGS) entry which is preliminary data.</text>
</comment>
<dbReference type="InterPro" id="IPR021878">
    <property type="entry name" value="TgpA_N"/>
</dbReference>